<name>A0ABT9PD35_9ACTN</name>
<dbReference type="InterPro" id="IPR000326">
    <property type="entry name" value="PAP2/HPO"/>
</dbReference>
<dbReference type="SMART" id="SM00014">
    <property type="entry name" value="acidPPc"/>
    <property type="match status" value="1"/>
</dbReference>
<evidence type="ECO:0000256" key="1">
    <source>
        <dbReference type="SAM" id="MobiDB-lite"/>
    </source>
</evidence>
<accession>A0ABT9PD35</accession>
<feature type="transmembrane region" description="Helical" evidence="2">
    <location>
        <begin position="152"/>
        <end position="173"/>
    </location>
</feature>
<feature type="transmembrane region" description="Helical" evidence="2">
    <location>
        <begin position="86"/>
        <end position="106"/>
    </location>
</feature>
<dbReference type="PANTHER" id="PTHR14969">
    <property type="entry name" value="SPHINGOSINE-1-PHOSPHATE PHOSPHOHYDROLASE"/>
    <property type="match status" value="1"/>
</dbReference>
<feature type="domain" description="Phosphatidic acid phosphatase type 2/haloperoxidase" evidence="3">
    <location>
        <begin position="86"/>
        <end position="194"/>
    </location>
</feature>
<feature type="region of interest" description="Disordered" evidence="1">
    <location>
        <begin position="201"/>
        <end position="227"/>
    </location>
</feature>
<dbReference type="InterPro" id="IPR036938">
    <property type="entry name" value="PAP2/HPO_sf"/>
</dbReference>
<feature type="transmembrane region" description="Helical" evidence="2">
    <location>
        <begin position="126"/>
        <end position="145"/>
    </location>
</feature>
<dbReference type="EMBL" id="JAUSQZ010000001">
    <property type="protein sequence ID" value="MDP9830402.1"/>
    <property type="molecule type" value="Genomic_DNA"/>
</dbReference>
<dbReference type="EC" id="3.6.1.27" evidence="4"/>
<keyword evidence="2" id="KW-0812">Transmembrane</keyword>
<gene>
    <name evidence="4" type="ORF">J2S57_006151</name>
</gene>
<organism evidence="4 5">
    <name type="scientific">Kineosporia succinea</name>
    <dbReference type="NCBI Taxonomy" id="84632"/>
    <lineage>
        <taxon>Bacteria</taxon>
        <taxon>Bacillati</taxon>
        <taxon>Actinomycetota</taxon>
        <taxon>Actinomycetes</taxon>
        <taxon>Kineosporiales</taxon>
        <taxon>Kineosporiaceae</taxon>
        <taxon>Kineosporia</taxon>
    </lineage>
</organism>
<evidence type="ECO:0000256" key="2">
    <source>
        <dbReference type="SAM" id="Phobius"/>
    </source>
</evidence>
<keyword evidence="2" id="KW-1133">Transmembrane helix</keyword>
<evidence type="ECO:0000259" key="3">
    <source>
        <dbReference type="SMART" id="SM00014"/>
    </source>
</evidence>
<feature type="transmembrane region" description="Helical" evidence="2">
    <location>
        <begin position="54"/>
        <end position="74"/>
    </location>
</feature>
<feature type="transmembrane region" description="Helical" evidence="2">
    <location>
        <begin position="179"/>
        <end position="197"/>
    </location>
</feature>
<dbReference type="GO" id="GO:0050380">
    <property type="term" value="F:undecaprenyl-diphosphatase activity"/>
    <property type="evidence" value="ECO:0007669"/>
    <property type="project" value="UniProtKB-EC"/>
</dbReference>
<proteinExistence type="predicted"/>
<comment type="caution">
    <text evidence="4">The sequence shown here is derived from an EMBL/GenBank/DDBJ whole genome shotgun (WGS) entry which is preliminary data.</text>
</comment>
<dbReference type="Gene3D" id="1.20.144.10">
    <property type="entry name" value="Phosphatidic acid phosphatase type 2/haloperoxidase"/>
    <property type="match status" value="1"/>
</dbReference>
<protein>
    <submittedName>
        <fullName evidence="4">Undecaprenyl-diphosphatase</fullName>
        <ecNumber evidence="4">3.6.1.27</ecNumber>
    </submittedName>
</protein>
<evidence type="ECO:0000313" key="4">
    <source>
        <dbReference type="EMBL" id="MDP9830402.1"/>
    </source>
</evidence>
<dbReference type="Proteomes" id="UP001235712">
    <property type="component" value="Unassembled WGS sequence"/>
</dbReference>
<keyword evidence="5" id="KW-1185">Reference proteome</keyword>
<keyword evidence="4" id="KW-0378">Hydrolase</keyword>
<dbReference type="Pfam" id="PF01569">
    <property type="entry name" value="PAP2"/>
    <property type="match status" value="1"/>
</dbReference>
<sequence>MPRAGTAVWLAGWAVLAALTGLVVAGGSLGVDDATLGWFTVLDRPGAVHLTWRTLVMGGQFWLVGTAVIVVGVLRAWRSRSWRPAVVGALAVGALDVLIIASKHLVGRTSPHSGLNEVLAGGSSYPSGHTANATMCLALLTVLLAGGRRRRVSLIAAVVGAVVVGLCNLVLGYHWLSEVVAGWLLGGLIVVAAAHVLDRSPGATDASSRPTAPPVPSRRVRPGPGGR</sequence>
<dbReference type="RefSeq" id="WP_307249474.1">
    <property type="nucleotide sequence ID" value="NZ_JAUSQZ010000001.1"/>
</dbReference>
<dbReference type="SUPFAM" id="SSF48317">
    <property type="entry name" value="Acid phosphatase/Vanadium-dependent haloperoxidase"/>
    <property type="match status" value="1"/>
</dbReference>
<evidence type="ECO:0000313" key="5">
    <source>
        <dbReference type="Proteomes" id="UP001235712"/>
    </source>
</evidence>
<keyword evidence="2" id="KW-0472">Membrane</keyword>
<reference evidence="4 5" key="1">
    <citation type="submission" date="2023-07" db="EMBL/GenBank/DDBJ databases">
        <title>Sequencing the genomes of 1000 actinobacteria strains.</title>
        <authorList>
            <person name="Klenk H.-P."/>
        </authorList>
    </citation>
    <scope>NUCLEOTIDE SEQUENCE [LARGE SCALE GENOMIC DNA]</scope>
    <source>
        <strain evidence="4 5">DSM 44388</strain>
    </source>
</reference>
<dbReference type="PANTHER" id="PTHR14969:SF13">
    <property type="entry name" value="AT30094P"/>
    <property type="match status" value="1"/>
</dbReference>